<dbReference type="SMART" id="SM00837">
    <property type="entry name" value="DPBB_1"/>
    <property type="match status" value="1"/>
</dbReference>
<evidence type="ECO:0000313" key="11">
    <source>
        <dbReference type="Proteomes" id="UP001237642"/>
    </source>
</evidence>
<proteinExistence type="inferred from homology"/>
<dbReference type="InterPro" id="IPR036749">
    <property type="entry name" value="Expansin_CBD_sf"/>
</dbReference>
<evidence type="ECO:0000256" key="6">
    <source>
        <dbReference type="ARBA" id="ARBA00023316"/>
    </source>
</evidence>
<dbReference type="InterPro" id="IPR007112">
    <property type="entry name" value="Expansin/allergen_DPBB_dom"/>
</dbReference>
<keyword evidence="2 7" id="KW-0134">Cell wall</keyword>
<dbReference type="AlphaFoldDB" id="A0AAD8N7D7"/>
<keyword evidence="4 7" id="KW-0732">Signal</keyword>
<keyword evidence="11" id="KW-1185">Reference proteome</keyword>
<feature type="signal peptide" evidence="7">
    <location>
        <begin position="1"/>
        <end position="24"/>
    </location>
</feature>
<dbReference type="InterPro" id="IPR002963">
    <property type="entry name" value="Expansin"/>
</dbReference>
<dbReference type="PROSITE" id="PS50842">
    <property type="entry name" value="EXPANSIN_EG45"/>
    <property type="match status" value="1"/>
</dbReference>
<evidence type="ECO:0000313" key="10">
    <source>
        <dbReference type="EMBL" id="KAK1398581.1"/>
    </source>
</evidence>
<dbReference type="CDD" id="cd22274">
    <property type="entry name" value="DPBB_EXPA_N"/>
    <property type="match status" value="1"/>
</dbReference>
<comment type="subcellular location">
    <subcellularLocation>
        <location evidence="7">Secreted</location>
        <location evidence="7">Cell wall</location>
    </subcellularLocation>
    <subcellularLocation>
        <location evidence="7">Membrane</location>
        <topology evidence="7">Peripheral membrane protein</topology>
    </subcellularLocation>
</comment>
<dbReference type="InterPro" id="IPR009009">
    <property type="entry name" value="RlpA-like_DPBB"/>
</dbReference>
<feature type="domain" description="Expansin-like CBD" evidence="9">
    <location>
        <begin position="177"/>
        <end position="256"/>
    </location>
</feature>
<accession>A0AAD8N7D7</accession>
<comment type="function">
    <text evidence="7">Causes loosening and extension of plant cell walls by disrupting non-covalent bonding between cellulose microfibrils and matrix glucans. No enzymatic activity has been found.</text>
</comment>
<evidence type="ECO:0000256" key="7">
    <source>
        <dbReference type="RuleBase" id="RU365023"/>
    </source>
</evidence>
<gene>
    <name evidence="10" type="ORF">POM88_008444</name>
</gene>
<name>A0AAD8N7D7_9APIA</name>
<evidence type="ECO:0000259" key="9">
    <source>
        <dbReference type="PROSITE" id="PS50843"/>
    </source>
</evidence>
<evidence type="ECO:0000256" key="2">
    <source>
        <dbReference type="ARBA" id="ARBA00022512"/>
    </source>
</evidence>
<dbReference type="EMBL" id="JAUIZM010000002">
    <property type="protein sequence ID" value="KAK1398581.1"/>
    <property type="molecule type" value="Genomic_DNA"/>
</dbReference>
<dbReference type="Proteomes" id="UP001237642">
    <property type="component" value="Unassembled WGS sequence"/>
</dbReference>
<dbReference type="GO" id="GO:0005576">
    <property type="term" value="C:extracellular region"/>
    <property type="evidence" value="ECO:0007669"/>
    <property type="project" value="InterPro"/>
</dbReference>
<feature type="chain" id="PRO_5041768770" description="Expansin" evidence="7">
    <location>
        <begin position="25"/>
        <end position="261"/>
    </location>
</feature>
<dbReference type="SUPFAM" id="SSF50685">
    <property type="entry name" value="Barwin-like endoglucanases"/>
    <property type="match status" value="1"/>
</dbReference>
<dbReference type="GO" id="GO:0016020">
    <property type="term" value="C:membrane"/>
    <property type="evidence" value="ECO:0007669"/>
    <property type="project" value="UniProtKB-SubCell"/>
</dbReference>
<comment type="caution">
    <text evidence="10">The sequence shown here is derived from an EMBL/GenBank/DDBJ whole genome shotgun (WGS) entry which is preliminary data.</text>
</comment>
<dbReference type="Pfam" id="PF01357">
    <property type="entry name" value="Expansin_C"/>
    <property type="match status" value="1"/>
</dbReference>
<dbReference type="GO" id="GO:0009653">
    <property type="term" value="P:anatomical structure morphogenesis"/>
    <property type="evidence" value="ECO:0007669"/>
    <property type="project" value="UniProtKB-ARBA"/>
</dbReference>
<dbReference type="FunFam" id="2.40.40.10:FF:000001">
    <property type="entry name" value="Expansin"/>
    <property type="match status" value="1"/>
</dbReference>
<dbReference type="PRINTS" id="PR01225">
    <property type="entry name" value="EXPANSNFAMLY"/>
</dbReference>
<dbReference type="InterPro" id="IPR007118">
    <property type="entry name" value="Expan_Lol_pI"/>
</dbReference>
<evidence type="ECO:0000256" key="5">
    <source>
        <dbReference type="ARBA" id="ARBA00023136"/>
    </source>
</evidence>
<evidence type="ECO:0000259" key="8">
    <source>
        <dbReference type="PROSITE" id="PS50842"/>
    </source>
</evidence>
<feature type="domain" description="Expansin-like EG45" evidence="8">
    <location>
        <begin position="53"/>
        <end position="167"/>
    </location>
</feature>
<dbReference type="Gene3D" id="2.40.40.10">
    <property type="entry name" value="RlpA-like domain"/>
    <property type="match status" value="1"/>
</dbReference>
<keyword evidence="6 7" id="KW-0961">Cell wall biogenesis/degradation</keyword>
<dbReference type="GO" id="GO:0009664">
    <property type="term" value="P:plant-type cell wall organization"/>
    <property type="evidence" value="ECO:0007669"/>
    <property type="project" value="InterPro"/>
</dbReference>
<dbReference type="Gene3D" id="2.60.40.760">
    <property type="entry name" value="Expansin, cellulose-binding-like domain"/>
    <property type="match status" value="1"/>
</dbReference>
<reference evidence="10" key="1">
    <citation type="submission" date="2023-02" db="EMBL/GenBank/DDBJ databases">
        <title>Genome of toxic invasive species Heracleum sosnowskyi carries increased number of genes despite the absence of recent whole-genome duplications.</title>
        <authorList>
            <person name="Schelkunov M."/>
            <person name="Shtratnikova V."/>
            <person name="Makarenko M."/>
            <person name="Klepikova A."/>
            <person name="Omelchenko D."/>
            <person name="Novikova G."/>
            <person name="Obukhova E."/>
            <person name="Bogdanov V."/>
            <person name="Penin A."/>
            <person name="Logacheva M."/>
        </authorList>
    </citation>
    <scope>NUCLEOTIDE SEQUENCE</scope>
    <source>
        <strain evidence="10">Hsosn_3</strain>
        <tissue evidence="10">Leaf</tissue>
    </source>
</reference>
<evidence type="ECO:0000256" key="1">
    <source>
        <dbReference type="ARBA" id="ARBA00005392"/>
    </source>
</evidence>
<keyword evidence="5" id="KW-0472">Membrane</keyword>
<sequence>MAVINLVCIVLLFITLLLHSLAQARTTGVYSSGSWQSAHATFYGGADASGTMGGACGYGNLYSRGYGVNTAALSTALFNKGQSCGACFEIKCINDPKWCHPGSPTITVTATNFCPPNFQLPSNNGGWCNPPRTHFDLAMPMFLHIAQYRAGIVPVSFRRVACQKKGGIRFTINGFRYFNLVLISNVAGAGDIVRVSVKGSKTSWISMSRNWGQNWQSNSVLVGQSLSFRVTGSDHRTSTSWNSVPCYWQFGQTFTGNNFRV</sequence>
<dbReference type="Pfam" id="PF03330">
    <property type="entry name" value="DPBB_1"/>
    <property type="match status" value="1"/>
</dbReference>
<protein>
    <recommendedName>
        <fullName evidence="7">Expansin</fullName>
    </recommendedName>
</protein>
<dbReference type="InterPro" id="IPR007117">
    <property type="entry name" value="Expansin_CBD"/>
</dbReference>
<evidence type="ECO:0000256" key="3">
    <source>
        <dbReference type="ARBA" id="ARBA00022525"/>
    </source>
</evidence>
<comment type="similarity">
    <text evidence="1 7">Belongs to the expansin family. Expansin A subfamily.</text>
</comment>
<dbReference type="SUPFAM" id="SSF49590">
    <property type="entry name" value="PHL pollen allergen"/>
    <property type="match status" value="1"/>
</dbReference>
<evidence type="ECO:0000256" key="4">
    <source>
        <dbReference type="ARBA" id="ARBA00022729"/>
    </source>
</evidence>
<reference evidence="10" key="2">
    <citation type="submission" date="2023-05" db="EMBL/GenBank/DDBJ databases">
        <authorList>
            <person name="Schelkunov M.I."/>
        </authorList>
    </citation>
    <scope>NUCLEOTIDE SEQUENCE</scope>
    <source>
        <strain evidence="10">Hsosn_3</strain>
        <tissue evidence="10">Leaf</tissue>
    </source>
</reference>
<dbReference type="PRINTS" id="PR01226">
    <property type="entry name" value="EXPANSIN"/>
</dbReference>
<organism evidence="10 11">
    <name type="scientific">Heracleum sosnowskyi</name>
    <dbReference type="NCBI Taxonomy" id="360622"/>
    <lineage>
        <taxon>Eukaryota</taxon>
        <taxon>Viridiplantae</taxon>
        <taxon>Streptophyta</taxon>
        <taxon>Embryophyta</taxon>
        <taxon>Tracheophyta</taxon>
        <taxon>Spermatophyta</taxon>
        <taxon>Magnoliopsida</taxon>
        <taxon>eudicotyledons</taxon>
        <taxon>Gunneridae</taxon>
        <taxon>Pentapetalae</taxon>
        <taxon>asterids</taxon>
        <taxon>campanulids</taxon>
        <taxon>Apiales</taxon>
        <taxon>Apiaceae</taxon>
        <taxon>Apioideae</taxon>
        <taxon>apioid superclade</taxon>
        <taxon>Tordylieae</taxon>
        <taxon>Tordyliinae</taxon>
        <taxon>Heracleum</taxon>
    </lineage>
</organism>
<dbReference type="PANTHER" id="PTHR31867">
    <property type="entry name" value="EXPANSIN-A15"/>
    <property type="match status" value="1"/>
</dbReference>
<dbReference type="PROSITE" id="PS50843">
    <property type="entry name" value="EXPANSIN_CBD"/>
    <property type="match status" value="1"/>
</dbReference>
<keyword evidence="3 7" id="KW-0964">Secreted</keyword>
<dbReference type="FunFam" id="2.60.40.760:FF:000001">
    <property type="entry name" value="Expansin"/>
    <property type="match status" value="1"/>
</dbReference>
<dbReference type="InterPro" id="IPR036908">
    <property type="entry name" value="RlpA-like_sf"/>
</dbReference>